<evidence type="ECO:0000313" key="6">
    <source>
        <dbReference type="EMBL" id="RYM35551.1"/>
    </source>
</evidence>
<keyword evidence="2 3" id="KW-0186">Copper</keyword>
<dbReference type="Pfam" id="PF02630">
    <property type="entry name" value="SCO1-SenC"/>
    <property type="match status" value="1"/>
</dbReference>
<comment type="similarity">
    <text evidence="1">Belongs to the SCO1/2 family.</text>
</comment>
<proteinExistence type="inferred from homology"/>
<reference evidence="6 7" key="1">
    <citation type="submission" date="2019-02" db="EMBL/GenBank/DDBJ databases">
        <title>Genome sequence of the sea-ice species Brumimicrobium glaciale.</title>
        <authorList>
            <person name="Bowman J.P."/>
        </authorList>
    </citation>
    <scope>NUCLEOTIDE SEQUENCE [LARGE SCALE GENOMIC DNA]</scope>
    <source>
        <strain evidence="6 7">IC156</strain>
    </source>
</reference>
<feature type="binding site" evidence="3">
    <location>
        <position position="181"/>
    </location>
    <ligand>
        <name>Cu cation</name>
        <dbReference type="ChEBI" id="CHEBI:23378"/>
    </ligand>
</feature>
<dbReference type="PANTHER" id="PTHR12151">
    <property type="entry name" value="ELECTRON TRANSPORT PROTIN SCO1/SENC FAMILY MEMBER"/>
    <property type="match status" value="1"/>
</dbReference>
<dbReference type="AlphaFoldDB" id="A0A4V1WG58"/>
<dbReference type="PROSITE" id="PS51352">
    <property type="entry name" value="THIOREDOXIN_2"/>
    <property type="match status" value="1"/>
</dbReference>
<gene>
    <name evidence="6" type="ORF">ERX46_00765</name>
</gene>
<comment type="caution">
    <text evidence="6">The sequence shown here is derived from an EMBL/GenBank/DDBJ whole genome shotgun (WGS) entry which is preliminary data.</text>
</comment>
<evidence type="ECO:0000256" key="2">
    <source>
        <dbReference type="ARBA" id="ARBA00023008"/>
    </source>
</evidence>
<dbReference type="InterPro" id="IPR013766">
    <property type="entry name" value="Thioredoxin_domain"/>
</dbReference>
<feature type="domain" description="Thioredoxin" evidence="5">
    <location>
        <begin position="50"/>
        <end position="218"/>
    </location>
</feature>
<dbReference type="Gene3D" id="3.40.30.10">
    <property type="entry name" value="Glutaredoxin"/>
    <property type="match status" value="1"/>
</dbReference>
<dbReference type="PANTHER" id="PTHR12151:SF25">
    <property type="entry name" value="LINALOOL DEHYDRATASE_ISOMERASE DOMAIN-CONTAINING PROTEIN"/>
    <property type="match status" value="1"/>
</dbReference>
<dbReference type="EMBL" id="SETE01000001">
    <property type="protein sequence ID" value="RYM35551.1"/>
    <property type="molecule type" value="Genomic_DNA"/>
</dbReference>
<dbReference type="GO" id="GO:0046872">
    <property type="term" value="F:metal ion binding"/>
    <property type="evidence" value="ECO:0007669"/>
    <property type="project" value="UniProtKB-KW"/>
</dbReference>
<dbReference type="RefSeq" id="WP_130091918.1">
    <property type="nucleotide sequence ID" value="NZ_SETE01000001.1"/>
</dbReference>
<evidence type="ECO:0000256" key="4">
    <source>
        <dbReference type="PIRSR" id="PIRSR603782-2"/>
    </source>
</evidence>
<evidence type="ECO:0000259" key="5">
    <source>
        <dbReference type="PROSITE" id="PS51352"/>
    </source>
</evidence>
<protein>
    <submittedName>
        <fullName evidence="6">SCO family protein</fullName>
    </submittedName>
</protein>
<keyword evidence="4" id="KW-1015">Disulfide bond</keyword>
<dbReference type="CDD" id="cd02968">
    <property type="entry name" value="SCO"/>
    <property type="match status" value="1"/>
</dbReference>
<feature type="disulfide bond" description="Redox-active" evidence="4">
    <location>
        <begin position="88"/>
        <end position="92"/>
    </location>
</feature>
<keyword evidence="3" id="KW-0479">Metal-binding</keyword>
<name>A0A4V1WG58_9FLAO</name>
<sequence length="220" mass="25107">MRVFLTFIILVIGIFTAYYINKSAQDRKQLPVIQPRDVNSEMVNPELINMGIGHRIGEFALTNQNGETITLEDVKGKIFVAEYFFTTCLTICPVMTEEMTRVQKRFNGNKDVKILSFTVDPEIDDVKVMRAYADKHNAVDGQWHFLTGTKADLYSLARNSFFVLKPAEAMNLGDAGSDFIHTNNFVLVDEQLRIRGYYDGTSTEEIDIMMEDIDLLLNEK</sequence>
<feature type="binding site" evidence="3">
    <location>
        <position position="92"/>
    </location>
    <ligand>
        <name>Cu cation</name>
        <dbReference type="ChEBI" id="CHEBI:23378"/>
    </ligand>
</feature>
<organism evidence="6 7">
    <name type="scientific">Brumimicrobium glaciale</name>
    <dbReference type="NCBI Taxonomy" id="200475"/>
    <lineage>
        <taxon>Bacteria</taxon>
        <taxon>Pseudomonadati</taxon>
        <taxon>Bacteroidota</taxon>
        <taxon>Flavobacteriia</taxon>
        <taxon>Flavobacteriales</taxon>
        <taxon>Crocinitomicaceae</taxon>
        <taxon>Brumimicrobium</taxon>
    </lineage>
</organism>
<evidence type="ECO:0000313" key="7">
    <source>
        <dbReference type="Proteomes" id="UP000293952"/>
    </source>
</evidence>
<dbReference type="Proteomes" id="UP000293952">
    <property type="component" value="Unassembled WGS sequence"/>
</dbReference>
<dbReference type="OrthoDB" id="9811998at2"/>
<dbReference type="InterPro" id="IPR036249">
    <property type="entry name" value="Thioredoxin-like_sf"/>
</dbReference>
<evidence type="ECO:0000256" key="1">
    <source>
        <dbReference type="ARBA" id="ARBA00010996"/>
    </source>
</evidence>
<dbReference type="InterPro" id="IPR003782">
    <property type="entry name" value="SCO1/SenC"/>
</dbReference>
<accession>A0A4V1WG58</accession>
<evidence type="ECO:0000256" key="3">
    <source>
        <dbReference type="PIRSR" id="PIRSR603782-1"/>
    </source>
</evidence>
<feature type="binding site" evidence="3">
    <location>
        <position position="88"/>
    </location>
    <ligand>
        <name>Cu cation</name>
        <dbReference type="ChEBI" id="CHEBI:23378"/>
    </ligand>
</feature>
<keyword evidence="7" id="KW-1185">Reference proteome</keyword>
<dbReference type="SUPFAM" id="SSF52833">
    <property type="entry name" value="Thioredoxin-like"/>
    <property type="match status" value="1"/>
</dbReference>